<accession>A0A366MQQ3</accession>
<dbReference type="InterPro" id="IPR017926">
    <property type="entry name" value="GATASE"/>
</dbReference>
<dbReference type="Gene3D" id="3.40.50.880">
    <property type="match status" value="1"/>
</dbReference>
<name>A0A366MQQ3_9BACT</name>
<protein>
    <submittedName>
        <fullName evidence="2">Carbamoyl phosphate synthase small subunit</fullName>
    </submittedName>
</protein>
<dbReference type="SMART" id="SM01097">
    <property type="entry name" value="CPSase_sm_chain"/>
    <property type="match status" value="1"/>
</dbReference>
<feature type="domain" description="Carbamoyl-phosphate synthase small subunit N-terminal" evidence="1">
    <location>
        <begin position="2"/>
        <end position="132"/>
    </location>
</feature>
<dbReference type="Proteomes" id="UP000252669">
    <property type="component" value="Unassembled WGS sequence"/>
</dbReference>
<dbReference type="NCBIfam" id="NF009475">
    <property type="entry name" value="PRK12838.1"/>
    <property type="match status" value="1"/>
</dbReference>
<dbReference type="OrthoDB" id="9804328at2"/>
<dbReference type="RefSeq" id="WP_113894831.1">
    <property type="nucleotide sequence ID" value="NZ_JANJGA010000014.1"/>
</dbReference>
<evidence type="ECO:0000259" key="1">
    <source>
        <dbReference type="SMART" id="SM01097"/>
    </source>
</evidence>
<dbReference type="PROSITE" id="PS51273">
    <property type="entry name" value="GATASE_TYPE_1"/>
    <property type="match status" value="1"/>
</dbReference>
<organism evidence="2 3">
    <name type="scientific">Aliarcobacter vitoriensis</name>
    <dbReference type="NCBI Taxonomy" id="2011099"/>
    <lineage>
        <taxon>Bacteria</taxon>
        <taxon>Pseudomonadati</taxon>
        <taxon>Campylobacterota</taxon>
        <taxon>Epsilonproteobacteria</taxon>
        <taxon>Campylobacterales</taxon>
        <taxon>Arcobacteraceae</taxon>
        <taxon>Aliarcobacter</taxon>
    </lineage>
</organism>
<comment type="caution">
    <text evidence="2">The sequence shown here is derived from an EMBL/GenBank/DDBJ whole genome shotgun (WGS) entry which is preliminary data.</text>
</comment>
<dbReference type="AlphaFoldDB" id="A0A366MQQ3"/>
<reference evidence="2 3" key="1">
    <citation type="submission" date="2017-10" db="EMBL/GenBank/DDBJ databases">
        <title>Genomics of the genus Arcobacter.</title>
        <authorList>
            <person name="Perez-Cataluna A."/>
            <person name="Figueras M.J."/>
        </authorList>
    </citation>
    <scope>NUCLEOTIDE SEQUENCE [LARGE SCALE GENOMIC DNA]</scope>
    <source>
        <strain evidence="2 3">CECT 9230</strain>
    </source>
</reference>
<evidence type="ECO:0000313" key="3">
    <source>
        <dbReference type="Proteomes" id="UP000252669"/>
    </source>
</evidence>
<dbReference type="Pfam" id="PF00117">
    <property type="entry name" value="GATase"/>
    <property type="match status" value="1"/>
</dbReference>
<evidence type="ECO:0000313" key="2">
    <source>
        <dbReference type="EMBL" id="RBQ28575.1"/>
    </source>
</evidence>
<dbReference type="SUPFAM" id="SSF52317">
    <property type="entry name" value="Class I glutamine amidotransferase-like"/>
    <property type="match status" value="1"/>
</dbReference>
<dbReference type="InterPro" id="IPR036480">
    <property type="entry name" value="CarbP_synth_ssu_N_sf"/>
</dbReference>
<dbReference type="PRINTS" id="PR00099">
    <property type="entry name" value="CPSGATASE"/>
</dbReference>
<dbReference type="Pfam" id="PF00988">
    <property type="entry name" value="CPSase_sm_chain"/>
    <property type="match status" value="1"/>
</dbReference>
<proteinExistence type="predicted"/>
<dbReference type="EMBL" id="PDKB01000014">
    <property type="protein sequence ID" value="RBQ28575.1"/>
    <property type="molecule type" value="Genomic_DNA"/>
</dbReference>
<dbReference type="SUPFAM" id="SSF52021">
    <property type="entry name" value="Carbamoyl phosphate synthetase, small subunit N-terminal domain"/>
    <property type="match status" value="1"/>
</dbReference>
<dbReference type="InterPro" id="IPR002474">
    <property type="entry name" value="CarbamoylP_synth_ssu_N"/>
</dbReference>
<gene>
    <name evidence="2" type="ORF">CRU91_08680</name>
</gene>
<keyword evidence="3" id="KW-1185">Reference proteome</keyword>
<dbReference type="Gene3D" id="3.50.30.20">
    <property type="entry name" value="Carbamoyl-phosphate synthase small subunit, N-terminal domain"/>
    <property type="match status" value="1"/>
</dbReference>
<dbReference type="InterPro" id="IPR029062">
    <property type="entry name" value="Class_I_gatase-like"/>
</dbReference>
<sequence length="365" mass="40082">MQKVYIYLENGIFLEAKSFGADTTAIGKLVYNNATFGHQEIVTDPSNAGLFINFTPVEVGNVGANSVDFESSKSHAIGILVRTYHDEYSSYRAEQSLSNFLKEQGVMGICDIDTRFLTTIVREEGSMMMIASTSISNKDELSKKLSEAKKYDEIDFVSQNSTKDIYIHKSGAWNPDLQEYNKASMSDKKVLVVDLGAKKSFLNELVEAGLEVEVVPYSIKADDIIARFKSNEIGGVALSSGAGNPNILTSIVSEVKKLLDANIPLIAVGLGHYLVALANGVKVEKIKSIKYGSHPVKGEKTVEIYGINSDYKIDDSIKNLADVTYTKVFDNSLVALKYKNKDILSSEFTPVSNSPIYKEFANSVK</sequence>